<dbReference type="AlphaFoldDB" id="A0A9P4PF04"/>
<comment type="caution">
    <text evidence="1">The sequence shown here is derived from an EMBL/GenBank/DDBJ whole genome shotgun (WGS) entry which is preliminary data.</text>
</comment>
<protein>
    <submittedName>
        <fullName evidence="1">Uncharacterized protein</fullName>
    </submittedName>
</protein>
<keyword evidence="2" id="KW-1185">Reference proteome</keyword>
<reference evidence="1" key="1">
    <citation type="journal article" date="2020" name="Stud. Mycol.">
        <title>101 Dothideomycetes genomes: a test case for predicting lifestyles and emergence of pathogens.</title>
        <authorList>
            <person name="Haridas S."/>
            <person name="Albert R."/>
            <person name="Binder M."/>
            <person name="Bloem J."/>
            <person name="Labutti K."/>
            <person name="Salamov A."/>
            <person name="Andreopoulos B."/>
            <person name="Baker S."/>
            <person name="Barry K."/>
            <person name="Bills G."/>
            <person name="Bluhm B."/>
            <person name="Cannon C."/>
            <person name="Castanera R."/>
            <person name="Culley D."/>
            <person name="Daum C."/>
            <person name="Ezra D."/>
            <person name="Gonzalez J."/>
            <person name="Henrissat B."/>
            <person name="Kuo A."/>
            <person name="Liang C."/>
            <person name="Lipzen A."/>
            <person name="Lutzoni F."/>
            <person name="Magnuson J."/>
            <person name="Mondo S."/>
            <person name="Nolan M."/>
            <person name="Ohm R."/>
            <person name="Pangilinan J."/>
            <person name="Park H.-J."/>
            <person name="Ramirez L."/>
            <person name="Alfaro M."/>
            <person name="Sun H."/>
            <person name="Tritt A."/>
            <person name="Yoshinaga Y."/>
            <person name="Zwiers L.-H."/>
            <person name="Turgeon B."/>
            <person name="Goodwin S."/>
            <person name="Spatafora J."/>
            <person name="Crous P."/>
            <person name="Grigoriev I."/>
        </authorList>
    </citation>
    <scope>NUCLEOTIDE SEQUENCE</scope>
    <source>
        <strain evidence="1">CBS 690.94</strain>
    </source>
</reference>
<accession>A0A9P4PF04</accession>
<name>A0A9P4PF04_9PLEO</name>
<sequence length="157" mass="16223">MASAAEGGGGHADGPEDTLLLHSLPAAASASTRERLNHVQADLQFPEATTQMGCDPCRRVQTAAPRRPLLHCGEAGRLQTHSVQTVFSPMHKLPQGVAVSIAPAGLGPRGASVSSTAVDAAFIIVFVANPHVPERPPCLASRPLLTPRLGMSLSSAP</sequence>
<gene>
    <name evidence="1" type="ORF">P171DRAFT_61990</name>
</gene>
<proteinExistence type="predicted"/>
<evidence type="ECO:0000313" key="2">
    <source>
        <dbReference type="Proteomes" id="UP000799764"/>
    </source>
</evidence>
<organism evidence="1 2">
    <name type="scientific">Karstenula rhodostoma CBS 690.94</name>
    <dbReference type="NCBI Taxonomy" id="1392251"/>
    <lineage>
        <taxon>Eukaryota</taxon>
        <taxon>Fungi</taxon>
        <taxon>Dikarya</taxon>
        <taxon>Ascomycota</taxon>
        <taxon>Pezizomycotina</taxon>
        <taxon>Dothideomycetes</taxon>
        <taxon>Pleosporomycetidae</taxon>
        <taxon>Pleosporales</taxon>
        <taxon>Massarineae</taxon>
        <taxon>Didymosphaeriaceae</taxon>
        <taxon>Karstenula</taxon>
    </lineage>
</organism>
<dbReference type="EMBL" id="MU001504">
    <property type="protein sequence ID" value="KAF2442138.1"/>
    <property type="molecule type" value="Genomic_DNA"/>
</dbReference>
<evidence type="ECO:0000313" key="1">
    <source>
        <dbReference type="EMBL" id="KAF2442138.1"/>
    </source>
</evidence>
<dbReference type="Proteomes" id="UP000799764">
    <property type="component" value="Unassembled WGS sequence"/>
</dbReference>